<proteinExistence type="predicted"/>
<dbReference type="GO" id="GO:0004672">
    <property type="term" value="F:protein kinase activity"/>
    <property type="evidence" value="ECO:0007669"/>
    <property type="project" value="InterPro"/>
</dbReference>
<reference evidence="3 4" key="1">
    <citation type="journal article" date="2024" name="Science">
        <title>Giant polyketide synthase enzymes in the biosynthesis of giant marine polyether toxins.</title>
        <authorList>
            <person name="Fallon T.R."/>
            <person name="Shende V.V."/>
            <person name="Wierzbicki I.H."/>
            <person name="Pendleton A.L."/>
            <person name="Watervoot N.F."/>
            <person name="Auber R.P."/>
            <person name="Gonzalez D.J."/>
            <person name="Wisecaver J.H."/>
            <person name="Moore B.S."/>
        </authorList>
    </citation>
    <scope>NUCLEOTIDE SEQUENCE [LARGE SCALE GENOMIC DNA]</scope>
    <source>
        <strain evidence="3 4">12B1</strain>
    </source>
</reference>
<dbReference type="InterPro" id="IPR000719">
    <property type="entry name" value="Prot_kinase_dom"/>
</dbReference>
<dbReference type="SMART" id="SM00220">
    <property type="entry name" value="S_TKc"/>
    <property type="match status" value="1"/>
</dbReference>
<dbReference type="AlphaFoldDB" id="A0AB34JUK5"/>
<evidence type="ECO:0000313" key="4">
    <source>
        <dbReference type="Proteomes" id="UP001515480"/>
    </source>
</evidence>
<evidence type="ECO:0000313" key="3">
    <source>
        <dbReference type="EMBL" id="KAL1524728.1"/>
    </source>
</evidence>
<accession>A0AB34JUK5</accession>
<keyword evidence="4" id="KW-1185">Reference proteome</keyword>
<dbReference type="PROSITE" id="PS50011">
    <property type="entry name" value="PROTEIN_KINASE_DOM"/>
    <property type="match status" value="1"/>
</dbReference>
<dbReference type="GO" id="GO:0005524">
    <property type="term" value="F:ATP binding"/>
    <property type="evidence" value="ECO:0007669"/>
    <property type="project" value="InterPro"/>
</dbReference>
<dbReference type="SUPFAM" id="SSF56112">
    <property type="entry name" value="Protein kinase-like (PK-like)"/>
    <property type="match status" value="1"/>
</dbReference>
<sequence>MVITVWVQLLRGGQGIGTPSKIKLNDGSDVDDLRKAVKVEFSNQLQTYDAAQLNVSTARESSEYLELDQTLNGLQTSPRAPLFVHAPALAGGSEQLDVEIERLKELRLTEEARAEQAKAKARAEEAKARAEEATRDRVVVEARSKGVRGVSLTPSELCQAMEKVGKQVQHWFDSWDLQFNDVKVTVDEKMKPKKFEVDAAKKDAFFTQQDLNEKLVQAAWSCTFSSVFELAASQSIFWVDTHTKAWLNQPNGEEKNGKKPGAVAMGRIHGTLDAHFVIAFHDNKDSCNGKFTQDDRGKVFAYCVLVLEFYQQTRPFMPCSLFDGKYSQCFRVVRSRVPGHHPYYAEWSPVLDLSIREDAQRYAGFLLDRAGSGYRLSEIHPDADNMIGRGATSVVFSHTSDENCVIKVAYSRFNLSKERSVLKRIEGRSGILRLHEQDKDDDPCCLLLTPKLEAFVNLKQLLPLLVTLIDEQGQLRQLHTLGFVHCDVRPPNIMKATGNRRAALVDFGAVRTTEECTQYTHGALAFASPRVRSAYSHERAIRMLPTDDMVSFALCAIALYHNCVDDERLHTGIVAEIEECWDEVTKLSKFAADTLRLCSDNPPNYEAVCKHLTESIVAATPE</sequence>
<gene>
    <name evidence="3" type="ORF">AB1Y20_019611</name>
</gene>
<dbReference type="Proteomes" id="UP001515480">
    <property type="component" value="Unassembled WGS sequence"/>
</dbReference>
<comment type="caution">
    <text evidence="3">The sequence shown here is derived from an EMBL/GenBank/DDBJ whole genome shotgun (WGS) entry which is preliminary data.</text>
</comment>
<organism evidence="3 4">
    <name type="scientific">Prymnesium parvum</name>
    <name type="common">Toxic golden alga</name>
    <dbReference type="NCBI Taxonomy" id="97485"/>
    <lineage>
        <taxon>Eukaryota</taxon>
        <taxon>Haptista</taxon>
        <taxon>Haptophyta</taxon>
        <taxon>Prymnesiophyceae</taxon>
        <taxon>Prymnesiales</taxon>
        <taxon>Prymnesiaceae</taxon>
        <taxon>Prymnesium</taxon>
    </lineage>
</organism>
<evidence type="ECO:0000256" key="1">
    <source>
        <dbReference type="SAM" id="Coils"/>
    </source>
</evidence>
<protein>
    <recommendedName>
        <fullName evidence="2">Protein kinase domain-containing protein</fullName>
    </recommendedName>
</protein>
<feature type="coiled-coil region" evidence="1">
    <location>
        <begin position="100"/>
        <end position="143"/>
    </location>
</feature>
<dbReference type="Gene3D" id="1.10.510.10">
    <property type="entry name" value="Transferase(Phosphotransferase) domain 1"/>
    <property type="match status" value="1"/>
</dbReference>
<dbReference type="InterPro" id="IPR011009">
    <property type="entry name" value="Kinase-like_dom_sf"/>
</dbReference>
<keyword evidence="1" id="KW-0175">Coiled coil</keyword>
<name>A0AB34JUK5_PRYPA</name>
<dbReference type="EMBL" id="JBGBPQ010000005">
    <property type="protein sequence ID" value="KAL1524728.1"/>
    <property type="molecule type" value="Genomic_DNA"/>
</dbReference>
<feature type="domain" description="Protein kinase" evidence="2">
    <location>
        <begin position="381"/>
        <end position="622"/>
    </location>
</feature>
<evidence type="ECO:0000259" key="2">
    <source>
        <dbReference type="PROSITE" id="PS50011"/>
    </source>
</evidence>